<dbReference type="Gene3D" id="1.20.1560.10">
    <property type="entry name" value="ABC transporter type 1, transmembrane domain"/>
    <property type="match status" value="1"/>
</dbReference>
<evidence type="ECO:0000256" key="12">
    <source>
        <dbReference type="SAM" id="Phobius"/>
    </source>
</evidence>
<evidence type="ECO:0000256" key="1">
    <source>
        <dbReference type="ARBA" id="ARBA00004429"/>
    </source>
</evidence>
<comment type="similarity">
    <text evidence="10">Belongs to the ABC transporter superfamily. Siderophore-Fe(3+) uptake transporter (SIUT) (TC 3.A.1.21) family.</text>
</comment>
<dbReference type="InterPro" id="IPR003439">
    <property type="entry name" value="ABC_transporter-like_ATP-bd"/>
</dbReference>
<dbReference type="GO" id="GO:0005524">
    <property type="term" value="F:ATP binding"/>
    <property type="evidence" value="ECO:0007669"/>
    <property type="project" value="UniProtKB-KW"/>
</dbReference>
<keyword evidence="7 15" id="KW-0067">ATP-binding</keyword>
<dbReference type="InterPro" id="IPR036640">
    <property type="entry name" value="ABC1_TM_sf"/>
</dbReference>
<evidence type="ECO:0000256" key="9">
    <source>
        <dbReference type="ARBA" id="ARBA00023136"/>
    </source>
</evidence>
<dbReference type="PANTHER" id="PTHR43394">
    <property type="entry name" value="ATP-DEPENDENT PERMEASE MDL1, MITOCHONDRIAL"/>
    <property type="match status" value="1"/>
</dbReference>
<dbReference type="AlphaFoldDB" id="A0AB39QEM2"/>
<protein>
    <submittedName>
        <fullName evidence="15">ABC transporter ATP-binding protein</fullName>
    </submittedName>
</protein>
<evidence type="ECO:0000259" key="14">
    <source>
        <dbReference type="PROSITE" id="PS50929"/>
    </source>
</evidence>
<evidence type="ECO:0000256" key="3">
    <source>
        <dbReference type="ARBA" id="ARBA00022475"/>
    </source>
</evidence>
<evidence type="ECO:0000256" key="6">
    <source>
        <dbReference type="ARBA" id="ARBA00022741"/>
    </source>
</evidence>
<dbReference type="EMBL" id="CP163439">
    <property type="protein sequence ID" value="XDQ39484.1"/>
    <property type="molecule type" value="Genomic_DNA"/>
</dbReference>
<feature type="transmembrane region" description="Helical" evidence="12">
    <location>
        <begin position="303"/>
        <end position="325"/>
    </location>
</feature>
<feature type="transmembrane region" description="Helical" evidence="12">
    <location>
        <begin position="216"/>
        <end position="239"/>
    </location>
</feature>
<dbReference type="Pfam" id="PF00664">
    <property type="entry name" value="ABC_membrane"/>
    <property type="match status" value="1"/>
</dbReference>
<dbReference type="GO" id="GO:0016887">
    <property type="term" value="F:ATP hydrolysis activity"/>
    <property type="evidence" value="ECO:0007669"/>
    <property type="project" value="InterPro"/>
</dbReference>
<evidence type="ECO:0000259" key="13">
    <source>
        <dbReference type="PROSITE" id="PS50893"/>
    </source>
</evidence>
<evidence type="ECO:0000256" key="7">
    <source>
        <dbReference type="ARBA" id="ARBA00022840"/>
    </source>
</evidence>
<feature type="transmembrane region" description="Helical" evidence="12">
    <location>
        <begin position="85"/>
        <end position="109"/>
    </location>
</feature>
<evidence type="ECO:0000313" key="15">
    <source>
        <dbReference type="EMBL" id="XDQ39484.1"/>
    </source>
</evidence>
<evidence type="ECO:0000256" key="10">
    <source>
        <dbReference type="ARBA" id="ARBA00023455"/>
    </source>
</evidence>
<dbReference type="InterPro" id="IPR003593">
    <property type="entry name" value="AAA+_ATPase"/>
</dbReference>
<gene>
    <name evidence="15" type="ORF">AB5J49_42450</name>
</gene>
<name>A0AB39QEM2_9ACTN</name>
<dbReference type="Gene3D" id="3.40.50.300">
    <property type="entry name" value="P-loop containing nucleotide triphosphate hydrolases"/>
    <property type="match status" value="1"/>
</dbReference>
<feature type="domain" description="ABC transmembrane type-1" evidence="14">
    <location>
        <begin position="47"/>
        <end position="328"/>
    </location>
</feature>
<dbReference type="SMART" id="SM00382">
    <property type="entry name" value="AAA"/>
    <property type="match status" value="1"/>
</dbReference>
<organism evidence="15">
    <name type="scientific">Streptomyces sp. R28</name>
    <dbReference type="NCBI Taxonomy" id="3238628"/>
    <lineage>
        <taxon>Bacteria</taxon>
        <taxon>Bacillati</taxon>
        <taxon>Actinomycetota</taxon>
        <taxon>Actinomycetes</taxon>
        <taxon>Kitasatosporales</taxon>
        <taxon>Streptomycetaceae</taxon>
        <taxon>Streptomyces</taxon>
    </lineage>
</organism>
<feature type="transmembrane region" description="Helical" evidence="12">
    <location>
        <begin position="183"/>
        <end position="204"/>
    </location>
</feature>
<feature type="transmembrane region" description="Helical" evidence="12">
    <location>
        <begin position="260"/>
        <end position="291"/>
    </location>
</feature>
<keyword evidence="2" id="KW-0813">Transport</keyword>
<feature type="region of interest" description="Disordered" evidence="11">
    <location>
        <begin position="1"/>
        <end position="22"/>
    </location>
</feature>
<dbReference type="Pfam" id="PF00005">
    <property type="entry name" value="ABC_tran"/>
    <property type="match status" value="1"/>
</dbReference>
<dbReference type="RefSeq" id="WP_369174208.1">
    <property type="nucleotide sequence ID" value="NZ_CP163439.1"/>
</dbReference>
<proteinExistence type="inferred from homology"/>
<feature type="domain" description="ABC transporter" evidence="13">
    <location>
        <begin position="362"/>
        <end position="596"/>
    </location>
</feature>
<keyword evidence="3" id="KW-1003">Cell membrane</keyword>
<evidence type="ECO:0000256" key="5">
    <source>
        <dbReference type="ARBA" id="ARBA00022692"/>
    </source>
</evidence>
<feature type="transmembrane region" description="Helical" evidence="12">
    <location>
        <begin position="156"/>
        <end position="176"/>
    </location>
</feature>
<keyword evidence="5 12" id="KW-0812">Transmembrane</keyword>
<evidence type="ECO:0000256" key="8">
    <source>
        <dbReference type="ARBA" id="ARBA00022989"/>
    </source>
</evidence>
<dbReference type="FunFam" id="3.40.50.300:FF:000221">
    <property type="entry name" value="Multidrug ABC transporter ATP-binding protein"/>
    <property type="match status" value="1"/>
</dbReference>
<reference evidence="15" key="1">
    <citation type="submission" date="2024-07" db="EMBL/GenBank/DDBJ databases">
        <authorList>
            <person name="Yu S.T."/>
        </authorList>
    </citation>
    <scope>NUCLEOTIDE SEQUENCE</scope>
    <source>
        <strain evidence="15">R28</strain>
    </source>
</reference>
<dbReference type="SUPFAM" id="SSF52540">
    <property type="entry name" value="P-loop containing nucleoside triphosphate hydrolases"/>
    <property type="match status" value="1"/>
</dbReference>
<accession>A0AB39QEM2</accession>
<keyword evidence="9 12" id="KW-0472">Membrane</keyword>
<evidence type="ECO:0000256" key="11">
    <source>
        <dbReference type="SAM" id="MobiDB-lite"/>
    </source>
</evidence>
<dbReference type="InterPro" id="IPR039421">
    <property type="entry name" value="Type_1_exporter"/>
</dbReference>
<sequence length="607" mass="64200">MSTPERADLAAPTDPADPESVTGSTTAVIRRGLAAVPAIRRGLGPTVVLALLGGAGRLAVPVLIQQVIDRGLSSGHISGGRLLGLSLVAGLVVVLTAVVNWAGLARLAIASERALYDLRVRAFTHVHRLSVAYHSSEARGKLVSRVTSDVETLSMFLQWGGIAWVVNGAVMLAALAGMAFYDIWLTLVTVVLTVPLLLLVRMVVARLGPAHTAVRVRVAHLLTVIAETIQGAAVIRAYGVEEPSLRRTSDTIHRWRDSKVRAGVLGGLLFSLADLFAVVIVVAVIAVGLAIGPSTGHSAGELVAFILLVTLFLAPITEFTQVIDFTQSAVAGWRRVLALLDITEDVPEPVDGHRLPPGPPGVVVENVVFSYPGAEVTLDDVSFEVPAGRQVVLVGATGSGKTTLTKLIARLADPDSGRILIGGVDVREIATDSLRSRLVVVPQEPFLFDTTVEENVRYGRPSATRAEIELAFRELGADAFLAGLPLGLDTPVGQRGESLSAGERQLVALARAHVADPACLILDEATSAVDPEIELTLIEALRRLTAGRTSVTVAHRLAVAQRADEVMVLADGRLVERGPHHELLAADGVYAGLYDNWRRATVGSTHS</sequence>
<dbReference type="GO" id="GO:0015421">
    <property type="term" value="F:ABC-type oligopeptide transporter activity"/>
    <property type="evidence" value="ECO:0007669"/>
    <property type="project" value="TreeGrafter"/>
</dbReference>
<dbReference type="PROSITE" id="PS50929">
    <property type="entry name" value="ABC_TM1F"/>
    <property type="match status" value="1"/>
</dbReference>
<feature type="transmembrane region" description="Helical" evidence="12">
    <location>
        <begin position="43"/>
        <end position="64"/>
    </location>
</feature>
<keyword evidence="8 12" id="KW-1133">Transmembrane helix</keyword>
<dbReference type="SUPFAM" id="SSF90123">
    <property type="entry name" value="ABC transporter transmembrane region"/>
    <property type="match status" value="1"/>
</dbReference>
<evidence type="ECO:0000256" key="4">
    <source>
        <dbReference type="ARBA" id="ARBA00022519"/>
    </source>
</evidence>
<dbReference type="InterPro" id="IPR027417">
    <property type="entry name" value="P-loop_NTPase"/>
</dbReference>
<dbReference type="PROSITE" id="PS50893">
    <property type="entry name" value="ABC_TRANSPORTER_2"/>
    <property type="match status" value="1"/>
</dbReference>
<comment type="subcellular location">
    <subcellularLocation>
        <location evidence="1">Cell inner membrane</location>
        <topology evidence="1">Multi-pass membrane protein</topology>
    </subcellularLocation>
</comment>
<dbReference type="InterPro" id="IPR011527">
    <property type="entry name" value="ABC1_TM_dom"/>
</dbReference>
<evidence type="ECO:0000256" key="2">
    <source>
        <dbReference type="ARBA" id="ARBA00022448"/>
    </source>
</evidence>
<dbReference type="GO" id="GO:0005886">
    <property type="term" value="C:plasma membrane"/>
    <property type="evidence" value="ECO:0007669"/>
    <property type="project" value="UniProtKB-SubCell"/>
</dbReference>
<keyword evidence="4" id="KW-0997">Cell inner membrane</keyword>
<dbReference type="PANTHER" id="PTHR43394:SF1">
    <property type="entry name" value="ATP-BINDING CASSETTE SUB-FAMILY B MEMBER 10, MITOCHONDRIAL"/>
    <property type="match status" value="1"/>
</dbReference>
<keyword evidence="6" id="KW-0547">Nucleotide-binding</keyword>